<proteinExistence type="predicted"/>
<evidence type="ECO:0000313" key="2">
    <source>
        <dbReference type="Proteomes" id="UP000024332"/>
    </source>
</evidence>
<gene>
    <name evidence="1" type="ORF">CM19_01415</name>
</gene>
<dbReference type="EMBL" id="JFZT01000015">
    <property type="protein sequence ID" value="EZQ11372.1"/>
    <property type="molecule type" value="Genomic_DNA"/>
</dbReference>
<comment type="caution">
    <text evidence="1">The sequence shown here is derived from an EMBL/GenBank/DDBJ whole genome shotgun (WGS) entry which is preliminary data.</text>
</comment>
<dbReference type="STRING" id="1160895.CM19_01415"/>
<dbReference type="RefSeq" id="WP_048098660.1">
    <property type="nucleotide sequence ID" value="NZ_JFZT01000015.1"/>
</dbReference>
<name>A0A031LSK9_9CREN</name>
<organism evidence="1 2">
    <name type="scientific">Candidatus Acidianus copahuensis</name>
    <dbReference type="NCBI Taxonomy" id="1160895"/>
    <lineage>
        <taxon>Archaea</taxon>
        <taxon>Thermoproteota</taxon>
        <taxon>Thermoprotei</taxon>
        <taxon>Sulfolobales</taxon>
        <taxon>Sulfolobaceae</taxon>
        <taxon>Acidianus</taxon>
    </lineage>
</organism>
<dbReference type="Proteomes" id="UP000024332">
    <property type="component" value="Unassembled WGS sequence"/>
</dbReference>
<evidence type="ECO:0000313" key="1">
    <source>
        <dbReference type="EMBL" id="EZQ11372.1"/>
    </source>
</evidence>
<dbReference type="AlphaFoldDB" id="A0A031LSK9"/>
<keyword evidence="2" id="KW-1185">Reference proteome</keyword>
<protein>
    <submittedName>
        <fullName evidence="1">Uncharacterized protein</fullName>
    </submittedName>
</protein>
<dbReference type="OrthoDB" id="33816at2157"/>
<accession>A0A031LSK9</accession>
<reference evidence="1 2" key="1">
    <citation type="submission" date="2014-03" db="EMBL/GenBank/DDBJ databases">
        <title>Draft genome sequence of the novel thermoacidophilic archaea Acidianus copahuensis ALE1 strain, isolated from Copahue volcanic area in Neuquen Argentina.</title>
        <authorList>
            <person name="Urbieta M.S."/>
            <person name="Rascovan N."/>
            <person name="Castro C."/>
            <person name="Revale S."/>
            <person name="Giaveno M.A."/>
            <person name="Vazquez M.P."/>
            <person name="Donati E.R."/>
        </authorList>
    </citation>
    <scope>NUCLEOTIDE SEQUENCE [LARGE SCALE GENOMIC DNA]</scope>
    <source>
        <strain evidence="1 2">ALE1</strain>
    </source>
</reference>
<sequence length="188" mass="21776">MLLTGFPILDRLINKDEIVEFYSEDYETISQFYHRVIVISSPVNVVIVSERGGLDPLLIKRFQRIFGRTDEIYIRRAFKAEDVKPTIEAMKGDLIVIDPFHHRKKYSDIVSAIRRIAGRKFIFSVMNRETEGSTFGLHSDHSVIKLERTKRGFKIKIIKSVTVGEIEIPFGTWEIYGKAEEGLTKWLV</sequence>